<dbReference type="AlphaFoldDB" id="A0A284RKP2"/>
<name>A0A284RKP2_ARMOS</name>
<keyword evidence="2" id="KW-1185">Reference proteome</keyword>
<organism evidence="1 2">
    <name type="scientific">Armillaria ostoyae</name>
    <name type="common">Armillaria root rot fungus</name>
    <dbReference type="NCBI Taxonomy" id="47428"/>
    <lineage>
        <taxon>Eukaryota</taxon>
        <taxon>Fungi</taxon>
        <taxon>Dikarya</taxon>
        <taxon>Basidiomycota</taxon>
        <taxon>Agaricomycotina</taxon>
        <taxon>Agaricomycetes</taxon>
        <taxon>Agaricomycetidae</taxon>
        <taxon>Agaricales</taxon>
        <taxon>Marasmiineae</taxon>
        <taxon>Physalacriaceae</taxon>
        <taxon>Armillaria</taxon>
    </lineage>
</organism>
<dbReference type="Proteomes" id="UP000219338">
    <property type="component" value="Unassembled WGS sequence"/>
</dbReference>
<gene>
    <name evidence="1" type="ORF">ARMOST_12699</name>
</gene>
<evidence type="ECO:0000313" key="1">
    <source>
        <dbReference type="EMBL" id="SJL09322.1"/>
    </source>
</evidence>
<protein>
    <submittedName>
        <fullName evidence="1">Uncharacterized protein</fullName>
    </submittedName>
</protein>
<evidence type="ECO:0000313" key="2">
    <source>
        <dbReference type="Proteomes" id="UP000219338"/>
    </source>
</evidence>
<sequence>MRSSSAAPTATLGSVLAFRWFCSIGLGSAAPAAALCLEIVLQRCTSMPAFGFGRSRPASVSVLVVLLVVLATNTPP</sequence>
<accession>A0A284RKP2</accession>
<proteinExistence type="predicted"/>
<reference evidence="2" key="1">
    <citation type="journal article" date="2017" name="Nat. Ecol. Evol.">
        <title>Genome expansion and lineage-specific genetic innovations in the forest pathogenic fungi Armillaria.</title>
        <authorList>
            <person name="Sipos G."/>
            <person name="Prasanna A.N."/>
            <person name="Walter M.C."/>
            <person name="O'Connor E."/>
            <person name="Balint B."/>
            <person name="Krizsan K."/>
            <person name="Kiss B."/>
            <person name="Hess J."/>
            <person name="Varga T."/>
            <person name="Slot J."/>
            <person name="Riley R."/>
            <person name="Boka B."/>
            <person name="Rigling D."/>
            <person name="Barry K."/>
            <person name="Lee J."/>
            <person name="Mihaltcheva S."/>
            <person name="LaButti K."/>
            <person name="Lipzen A."/>
            <person name="Waldron R."/>
            <person name="Moloney N.M."/>
            <person name="Sperisen C."/>
            <person name="Kredics L."/>
            <person name="Vagvoelgyi C."/>
            <person name="Patrignani A."/>
            <person name="Fitzpatrick D."/>
            <person name="Nagy I."/>
            <person name="Doyle S."/>
            <person name="Anderson J.B."/>
            <person name="Grigoriev I.V."/>
            <person name="Gueldener U."/>
            <person name="Muensterkoetter M."/>
            <person name="Nagy L.G."/>
        </authorList>
    </citation>
    <scope>NUCLEOTIDE SEQUENCE [LARGE SCALE GENOMIC DNA]</scope>
    <source>
        <strain evidence="2">C18/9</strain>
    </source>
</reference>
<dbReference type="EMBL" id="FUEG01000010">
    <property type="protein sequence ID" value="SJL09322.1"/>
    <property type="molecule type" value="Genomic_DNA"/>
</dbReference>